<dbReference type="EMBL" id="JSZA02000082">
    <property type="protein sequence ID" value="TGO02763.1"/>
    <property type="molecule type" value="Genomic_DNA"/>
</dbReference>
<organism evidence="1 2">
    <name type="scientific">Candidatus Thiomargarita nelsonii</name>
    <dbReference type="NCBI Taxonomy" id="1003181"/>
    <lineage>
        <taxon>Bacteria</taxon>
        <taxon>Pseudomonadati</taxon>
        <taxon>Pseudomonadota</taxon>
        <taxon>Gammaproteobacteria</taxon>
        <taxon>Thiotrichales</taxon>
        <taxon>Thiotrichaceae</taxon>
        <taxon>Thiomargarita</taxon>
    </lineage>
</organism>
<gene>
    <name evidence="1" type="ORF">PN36_19670</name>
</gene>
<dbReference type="Proteomes" id="UP000030428">
    <property type="component" value="Unassembled WGS sequence"/>
</dbReference>
<accession>A0A4E0QP00</accession>
<keyword evidence="2" id="KW-1185">Reference proteome</keyword>
<sequence>MNFRLQYTEHSYLVATLCEEEQRNETDLLDFSNYVLNHKLSDILESKALALEVRKNNSPKLKLWTPKCWKSCGSVLM</sequence>
<dbReference type="AlphaFoldDB" id="A0A4E0QP00"/>
<reference evidence="1 2" key="1">
    <citation type="journal article" date="2016" name="Front. Microbiol.">
        <title>Single-Cell (Meta-)Genomics of a Dimorphic Candidatus Thiomargarita nelsonii Reveals Genomic Plasticity.</title>
        <authorList>
            <person name="Flood B.E."/>
            <person name="Fliss P."/>
            <person name="Jones D.S."/>
            <person name="Dick G.J."/>
            <person name="Jain S."/>
            <person name="Kaster A.K."/>
            <person name="Winkel M."/>
            <person name="Mussmann M."/>
            <person name="Bailey J."/>
        </authorList>
    </citation>
    <scope>NUCLEOTIDE SEQUENCE [LARGE SCALE GENOMIC DNA]</scope>
    <source>
        <strain evidence="1">Hydrate Ridge</strain>
    </source>
</reference>
<proteinExistence type="predicted"/>
<protein>
    <submittedName>
        <fullName evidence="1">Uncharacterized protein</fullName>
    </submittedName>
</protein>
<comment type="caution">
    <text evidence="1">The sequence shown here is derived from an EMBL/GenBank/DDBJ whole genome shotgun (WGS) entry which is preliminary data.</text>
</comment>
<evidence type="ECO:0000313" key="1">
    <source>
        <dbReference type="EMBL" id="TGO02763.1"/>
    </source>
</evidence>
<name>A0A4E0QP00_9GAMM</name>
<evidence type="ECO:0000313" key="2">
    <source>
        <dbReference type="Proteomes" id="UP000030428"/>
    </source>
</evidence>